<evidence type="ECO:0000256" key="1">
    <source>
        <dbReference type="SAM" id="MobiDB-lite"/>
    </source>
</evidence>
<dbReference type="InterPro" id="IPR037523">
    <property type="entry name" value="VOC_core"/>
</dbReference>
<dbReference type="EMBL" id="BJHX01000001">
    <property type="protein sequence ID" value="GDY66175.1"/>
    <property type="molecule type" value="Genomic_DNA"/>
</dbReference>
<organism evidence="4 5">
    <name type="scientific">Streptomyces avermitilis</name>
    <dbReference type="NCBI Taxonomy" id="33903"/>
    <lineage>
        <taxon>Bacteria</taxon>
        <taxon>Bacillati</taxon>
        <taxon>Actinomycetota</taxon>
        <taxon>Actinomycetes</taxon>
        <taxon>Kitasatosporales</taxon>
        <taxon>Streptomycetaceae</taxon>
        <taxon>Streptomyces</taxon>
    </lineage>
</organism>
<gene>
    <name evidence="3" type="ORF">SAV14893_055680</name>
    <name evidence="4" type="ORF">SAV31267_030930</name>
</gene>
<dbReference type="AlphaFoldDB" id="A0A4D4MNE5"/>
<evidence type="ECO:0000259" key="2">
    <source>
        <dbReference type="PROSITE" id="PS51819"/>
    </source>
</evidence>
<evidence type="ECO:0000313" key="3">
    <source>
        <dbReference type="EMBL" id="GDY66175.1"/>
    </source>
</evidence>
<comment type="caution">
    <text evidence="4">The sequence shown here is derived from an EMBL/GenBank/DDBJ whole genome shotgun (WGS) entry which is preliminary data.</text>
</comment>
<dbReference type="CDD" id="cd06587">
    <property type="entry name" value="VOC"/>
    <property type="match status" value="1"/>
</dbReference>
<dbReference type="NCBIfam" id="TIGR02246">
    <property type="entry name" value="SgcJ/EcaC family oxidoreductase"/>
    <property type="match status" value="1"/>
</dbReference>
<evidence type="ECO:0000313" key="6">
    <source>
        <dbReference type="Proteomes" id="UP000302139"/>
    </source>
</evidence>
<feature type="region of interest" description="Disordered" evidence="1">
    <location>
        <begin position="162"/>
        <end position="204"/>
    </location>
</feature>
<dbReference type="SUPFAM" id="SSF54427">
    <property type="entry name" value="NTF2-like"/>
    <property type="match status" value="1"/>
</dbReference>
<dbReference type="Pfam" id="PF00903">
    <property type="entry name" value="Glyoxalase"/>
    <property type="match status" value="1"/>
</dbReference>
<feature type="domain" description="VOC" evidence="2">
    <location>
        <begin position="207"/>
        <end position="318"/>
    </location>
</feature>
<dbReference type="STRING" id="33903.AQJ43_14230"/>
<dbReference type="Proteomes" id="UP000302139">
    <property type="component" value="Unassembled WGS sequence"/>
</dbReference>
<feature type="compositionally biased region" description="Basic and acidic residues" evidence="1">
    <location>
        <begin position="15"/>
        <end position="24"/>
    </location>
</feature>
<feature type="compositionally biased region" description="Low complexity" evidence="1">
    <location>
        <begin position="30"/>
        <end position="40"/>
    </location>
</feature>
<accession>A0A4D4MNE5</accession>
<dbReference type="Proteomes" id="UP000299211">
    <property type="component" value="Unassembled WGS sequence"/>
</dbReference>
<protein>
    <recommendedName>
        <fullName evidence="2">VOC domain-containing protein</fullName>
    </recommendedName>
</protein>
<dbReference type="InterPro" id="IPR011944">
    <property type="entry name" value="Steroid_delta5-4_isomerase"/>
</dbReference>
<dbReference type="Gene3D" id="3.10.450.50">
    <property type="match status" value="1"/>
</dbReference>
<dbReference type="InterPro" id="IPR029068">
    <property type="entry name" value="Glyas_Bleomycin-R_OHBP_Dase"/>
</dbReference>
<evidence type="ECO:0000313" key="5">
    <source>
        <dbReference type="Proteomes" id="UP000299211"/>
    </source>
</evidence>
<reference evidence="3 6" key="2">
    <citation type="submission" date="2019-04" db="EMBL/GenBank/DDBJ databases">
        <title>Draft genome sequences of Streptomyces avermitilis NBRC 14893.</title>
        <authorList>
            <person name="Komaki H."/>
            <person name="Tamura T."/>
            <person name="Hosoyama A."/>
        </authorList>
    </citation>
    <scope>NUCLEOTIDE SEQUENCE [LARGE SCALE GENOMIC DNA]</scope>
    <source>
        <strain evidence="3 6">NBRC 14893</strain>
    </source>
</reference>
<evidence type="ECO:0000313" key="4">
    <source>
        <dbReference type="EMBL" id="GDY73608.1"/>
    </source>
</evidence>
<dbReference type="InterPro" id="IPR004360">
    <property type="entry name" value="Glyas_Fos-R_dOase_dom"/>
</dbReference>
<dbReference type="EMBL" id="BJHY01000001">
    <property type="protein sequence ID" value="GDY73608.1"/>
    <property type="molecule type" value="Genomic_DNA"/>
</dbReference>
<dbReference type="SUPFAM" id="SSF54593">
    <property type="entry name" value="Glyoxalase/Bleomycin resistance protein/Dihydroxybiphenyl dioxygenase"/>
    <property type="match status" value="1"/>
</dbReference>
<reference evidence="4 5" key="1">
    <citation type="submission" date="2019-04" db="EMBL/GenBank/DDBJ databases">
        <title>Draft genome sequences of Streptomyces avermitilis ATCC 31267.</title>
        <authorList>
            <person name="Komaki H."/>
            <person name="Tamura T."/>
            <person name="Hosoyama A."/>
        </authorList>
    </citation>
    <scope>NUCLEOTIDE SEQUENCE [LARGE SCALE GENOMIC DNA]</scope>
    <source>
        <strain evidence="4 5">ATCC 31267</strain>
    </source>
</reference>
<feature type="region of interest" description="Disordered" evidence="1">
    <location>
        <begin position="1"/>
        <end position="40"/>
    </location>
</feature>
<dbReference type="Pfam" id="PF14534">
    <property type="entry name" value="DUF4440"/>
    <property type="match status" value="1"/>
</dbReference>
<sequence length="332" mass="36027">MPRGRTPDPYQFTDKGVRSMHQPEETNAPAQQDTQQATQDDARAIRALWAEMARGWAAGDAALFAASFAEDCDFTTVRGDKPSGRTGIEAGHDALFHGPYAGTVLDARVVAVRFLRPDLATVEAESTITAPDGEPLATTHALAVVERTAERRWSIRAFHNMLPAPRPAQQAPGPRESTAHEPAVNEPAAHEPTANEPAANEPAARPKLRHLAIVARDPEKLAEFYSSVFAMELFHRDPDGSCFLSDGYLSLALIKHRLDGDTPVGFNHFGFHIEDTAATSEALVAAGTPKPAERFTNRPFAEYRAMDPEGNWFDLSEHGFGGPRPPSDSTGS</sequence>
<dbReference type="PROSITE" id="PS51819">
    <property type="entry name" value="VOC"/>
    <property type="match status" value="1"/>
</dbReference>
<dbReference type="Gene3D" id="3.10.180.10">
    <property type="entry name" value="2,3-Dihydroxybiphenyl 1,2-Dioxygenase, domain 1"/>
    <property type="match status" value="1"/>
</dbReference>
<feature type="compositionally biased region" description="Low complexity" evidence="1">
    <location>
        <begin position="185"/>
        <end position="203"/>
    </location>
</feature>
<dbReference type="InterPro" id="IPR027843">
    <property type="entry name" value="DUF4440"/>
</dbReference>
<name>A0A4D4MNE5_STRAX</name>
<dbReference type="InterPro" id="IPR032710">
    <property type="entry name" value="NTF2-like_dom_sf"/>
</dbReference>
<proteinExistence type="predicted"/>